<proteinExistence type="predicted"/>
<dbReference type="EMBL" id="JAESDN010000005">
    <property type="protein sequence ID" value="KAG7049838.1"/>
    <property type="molecule type" value="Genomic_DNA"/>
</dbReference>
<protein>
    <submittedName>
        <fullName evidence="1">Uncharacterized protein</fullName>
    </submittedName>
</protein>
<keyword evidence="2" id="KW-1185">Reference proteome</keyword>
<organism evidence="1 2">
    <name type="scientific">Colletotrichum scovillei</name>
    <dbReference type="NCBI Taxonomy" id="1209932"/>
    <lineage>
        <taxon>Eukaryota</taxon>
        <taxon>Fungi</taxon>
        <taxon>Dikarya</taxon>
        <taxon>Ascomycota</taxon>
        <taxon>Pezizomycotina</taxon>
        <taxon>Sordariomycetes</taxon>
        <taxon>Hypocreomycetidae</taxon>
        <taxon>Glomerellales</taxon>
        <taxon>Glomerellaceae</taxon>
        <taxon>Colletotrichum</taxon>
        <taxon>Colletotrichum acutatum species complex</taxon>
    </lineage>
</organism>
<sequence>MDQTRAAPDLLKNASNPVWLNLKSTYALVLWTARQLRRQSASGSGSR</sequence>
<evidence type="ECO:0000313" key="2">
    <source>
        <dbReference type="Proteomes" id="UP000699042"/>
    </source>
</evidence>
<dbReference type="AlphaFoldDB" id="A0A9P7R5Y0"/>
<comment type="caution">
    <text evidence="1">The sequence shown here is derived from an EMBL/GenBank/DDBJ whole genome shotgun (WGS) entry which is preliminary data.</text>
</comment>
<evidence type="ECO:0000313" key="1">
    <source>
        <dbReference type="EMBL" id="KAG7049838.1"/>
    </source>
</evidence>
<accession>A0A9P7R5Y0</accession>
<dbReference type="Proteomes" id="UP000699042">
    <property type="component" value="Unassembled WGS sequence"/>
</dbReference>
<reference evidence="1" key="1">
    <citation type="submission" date="2021-05" db="EMBL/GenBank/DDBJ databases">
        <title>Comparative genomics of three Colletotrichum scovillei strains and genetic complementation revealed genes involved fungal growth and virulence on chili pepper.</title>
        <authorList>
            <person name="Hsieh D.-K."/>
            <person name="Chuang S.-C."/>
            <person name="Chen C.-Y."/>
            <person name="Chao Y.-T."/>
            <person name="Lu M.-Y.J."/>
            <person name="Lee M.-H."/>
            <person name="Shih M.-C."/>
        </authorList>
    </citation>
    <scope>NUCLEOTIDE SEQUENCE</scope>
    <source>
        <strain evidence="1">Coll-153</strain>
    </source>
</reference>
<name>A0A9P7R5Y0_9PEZI</name>
<gene>
    <name evidence="1" type="ORF">JMJ77_012596</name>
</gene>